<keyword evidence="1" id="KW-0472">Membrane</keyword>
<evidence type="ECO:0000256" key="1">
    <source>
        <dbReference type="SAM" id="Phobius"/>
    </source>
</evidence>
<evidence type="ECO:0000313" key="2">
    <source>
        <dbReference type="EMBL" id="CAD8488250.1"/>
    </source>
</evidence>
<keyword evidence="1" id="KW-1133">Transmembrane helix</keyword>
<accession>A0A7S0EMT9</accession>
<gene>
    <name evidence="2" type="ORF">HPHI1048_LOCUS12728</name>
</gene>
<organism evidence="2">
    <name type="scientific">Hanusia phi</name>
    <dbReference type="NCBI Taxonomy" id="3032"/>
    <lineage>
        <taxon>Eukaryota</taxon>
        <taxon>Cryptophyceae</taxon>
        <taxon>Pyrenomonadales</taxon>
        <taxon>Geminigeraceae</taxon>
        <taxon>Hanusia</taxon>
    </lineage>
</organism>
<name>A0A7S0EMT9_9CRYP</name>
<keyword evidence="1" id="KW-0812">Transmembrane</keyword>
<proteinExistence type="predicted"/>
<dbReference type="EMBL" id="HBEO01018647">
    <property type="protein sequence ID" value="CAD8488250.1"/>
    <property type="molecule type" value="Transcribed_RNA"/>
</dbReference>
<sequence length="555" mass="61824">MGKEDDDGVSSPISRKKFLFYLDRYGLASLDDPTKRPKTTAGAVITAAITFVSLTLVVLTIRSWVYLQSTIRVGGHAQLNGLYKHRNLVNTTGPLSVQTWPQFFNPSLVLTFNEKVVFFQRSTDRRPIFKVDIIDVNGYHKTFTSDLSETPVGFAVSAEHEVPLNSFDQRVQKSVANDRPNVMLNLQATRLYSQIVSSLESLQIIRNLQADSLLQTRAFQNHSVLLLVRFNENQIKSLKKCQFYIDLYNEGEFQSLANNDLVTSAKYRSKDFFNGQASSSLTWTPASFGSDGAFKHDINFISVQKDFTKPLLDQFLNNRITPGVPLMISDKTNFMDWSYVINYVNNFNYTFQQAACDDSTGFNTSYIRNVPFDHLNDTTLVLPGVFSWPDAPFDVLVECFAITERIRVTSVLGVVGSNQQVLMIERDVNATILDRLPTNLSSLVLTSLNLSSNTWVCPLEWYGDGVCNCECGSVDVDCLANLRSGANIAQTGCDAKYSYGPYCSLLGRCWIDFSTSLTVSSGCRSGLHLPAETVLVGYQGDLLEYSSSSSSSSLS</sequence>
<protein>
    <submittedName>
        <fullName evidence="2">Uncharacterized protein</fullName>
    </submittedName>
</protein>
<feature type="transmembrane region" description="Helical" evidence="1">
    <location>
        <begin position="43"/>
        <end position="67"/>
    </location>
</feature>
<dbReference type="AlphaFoldDB" id="A0A7S0EMT9"/>
<reference evidence="2" key="1">
    <citation type="submission" date="2021-01" db="EMBL/GenBank/DDBJ databases">
        <authorList>
            <person name="Corre E."/>
            <person name="Pelletier E."/>
            <person name="Niang G."/>
            <person name="Scheremetjew M."/>
            <person name="Finn R."/>
            <person name="Kale V."/>
            <person name="Holt S."/>
            <person name="Cochrane G."/>
            <person name="Meng A."/>
            <person name="Brown T."/>
            <person name="Cohen L."/>
        </authorList>
    </citation>
    <scope>NUCLEOTIDE SEQUENCE</scope>
    <source>
        <strain evidence="2">CCMP325</strain>
    </source>
</reference>